<evidence type="ECO:0000313" key="4">
    <source>
        <dbReference type="Proteomes" id="UP001551675"/>
    </source>
</evidence>
<feature type="chain" id="PRO_5045178700" evidence="1">
    <location>
        <begin position="31"/>
        <end position="325"/>
    </location>
</feature>
<sequence length="325" mass="32711">MVPNLRGSRLRRTLLAAFVAGAVAVPVSGAACSAAVPAPVPAVSAASVPLRVVTFAALAGRYAAGRAAIRAAERVAAGHGDRWRAAMLRGMADPGRQFLSFDGRDGGRTVEVYGDLSVAERVAVLVPGSGTNLDKYGLLRGGALRLLRELGAGSAVIAWLGYRTPSTVSLQALTSGRAEEAAAGLRGFVRELRAARPGARVSLLCHSYGSAVCGRAAPGLDVADIVVYGSAGMGVGSVAALGTRASVWAGRGAGDWIAGVPHVQVGLGFVTVGLGADPVSAEFGARVFAAGDGGHSDYLRAGSPALVNIARIVRGQLPSGVGRAA</sequence>
<dbReference type="EMBL" id="JBFALK010000002">
    <property type="protein sequence ID" value="MEV0967805.1"/>
    <property type="molecule type" value="Genomic_DNA"/>
</dbReference>
<dbReference type="InterPro" id="IPR010427">
    <property type="entry name" value="DUF1023"/>
</dbReference>
<evidence type="ECO:0000256" key="1">
    <source>
        <dbReference type="SAM" id="SignalP"/>
    </source>
</evidence>
<gene>
    <name evidence="3" type="ORF">AB0I59_04160</name>
</gene>
<dbReference type="GO" id="GO:0016787">
    <property type="term" value="F:hydrolase activity"/>
    <property type="evidence" value="ECO:0007669"/>
    <property type="project" value="UniProtKB-KW"/>
</dbReference>
<comment type="caution">
    <text evidence="3">The sequence shown here is derived from an EMBL/GenBank/DDBJ whole genome shotgun (WGS) entry which is preliminary data.</text>
</comment>
<proteinExistence type="predicted"/>
<accession>A0ABV3G842</accession>
<dbReference type="RefSeq" id="WP_358129834.1">
    <property type="nucleotide sequence ID" value="NZ_JBFALK010000002.1"/>
</dbReference>
<dbReference type="Proteomes" id="UP001551675">
    <property type="component" value="Unassembled WGS sequence"/>
</dbReference>
<keyword evidence="4" id="KW-1185">Reference proteome</keyword>
<dbReference type="PROSITE" id="PS51257">
    <property type="entry name" value="PROKAR_LIPOPROTEIN"/>
    <property type="match status" value="1"/>
</dbReference>
<evidence type="ECO:0000259" key="2">
    <source>
        <dbReference type="Pfam" id="PF06259"/>
    </source>
</evidence>
<dbReference type="Pfam" id="PF06259">
    <property type="entry name" value="Abhydrolase_8"/>
    <property type="match status" value="1"/>
</dbReference>
<keyword evidence="3" id="KW-0378">Hydrolase</keyword>
<feature type="domain" description="DUF1023" evidence="2">
    <location>
        <begin position="102"/>
        <end position="264"/>
    </location>
</feature>
<organism evidence="3 4">
    <name type="scientific">Microtetraspora glauca</name>
    <dbReference type="NCBI Taxonomy" id="1996"/>
    <lineage>
        <taxon>Bacteria</taxon>
        <taxon>Bacillati</taxon>
        <taxon>Actinomycetota</taxon>
        <taxon>Actinomycetes</taxon>
        <taxon>Streptosporangiales</taxon>
        <taxon>Streptosporangiaceae</taxon>
        <taxon>Microtetraspora</taxon>
    </lineage>
</organism>
<name>A0ABV3G842_MICGL</name>
<feature type="signal peptide" evidence="1">
    <location>
        <begin position="1"/>
        <end position="30"/>
    </location>
</feature>
<protein>
    <submittedName>
        <fullName evidence="3">Alpha/beta hydrolase</fullName>
    </submittedName>
</protein>
<reference evidence="3 4" key="1">
    <citation type="submission" date="2024-06" db="EMBL/GenBank/DDBJ databases">
        <title>The Natural Products Discovery Center: Release of the First 8490 Sequenced Strains for Exploring Actinobacteria Biosynthetic Diversity.</title>
        <authorList>
            <person name="Kalkreuter E."/>
            <person name="Kautsar S.A."/>
            <person name="Yang D."/>
            <person name="Bader C.D."/>
            <person name="Teijaro C.N."/>
            <person name="Fluegel L."/>
            <person name="Davis C.M."/>
            <person name="Simpson J.R."/>
            <person name="Lauterbach L."/>
            <person name="Steele A.D."/>
            <person name="Gui C."/>
            <person name="Meng S."/>
            <person name="Li G."/>
            <person name="Viehrig K."/>
            <person name="Ye F."/>
            <person name="Su P."/>
            <person name="Kiefer A.F."/>
            <person name="Nichols A."/>
            <person name="Cepeda A.J."/>
            <person name="Yan W."/>
            <person name="Fan B."/>
            <person name="Jiang Y."/>
            <person name="Adhikari A."/>
            <person name="Zheng C.-J."/>
            <person name="Schuster L."/>
            <person name="Cowan T.M."/>
            <person name="Smanski M.J."/>
            <person name="Chevrette M.G."/>
            <person name="De Carvalho L.P.S."/>
            <person name="Shen B."/>
        </authorList>
    </citation>
    <scope>NUCLEOTIDE SEQUENCE [LARGE SCALE GENOMIC DNA]</scope>
    <source>
        <strain evidence="3 4">NPDC050100</strain>
    </source>
</reference>
<dbReference type="Gene3D" id="3.40.50.1820">
    <property type="entry name" value="alpha/beta hydrolase"/>
    <property type="match status" value="1"/>
</dbReference>
<keyword evidence="1" id="KW-0732">Signal</keyword>
<dbReference type="InterPro" id="IPR029058">
    <property type="entry name" value="AB_hydrolase_fold"/>
</dbReference>
<evidence type="ECO:0000313" key="3">
    <source>
        <dbReference type="EMBL" id="MEV0967805.1"/>
    </source>
</evidence>
<dbReference type="SUPFAM" id="SSF53474">
    <property type="entry name" value="alpha/beta-Hydrolases"/>
    <property type="match status" value="1"/>
</dbReference>